<accession>A0ABR5FFA9</accession>
<protein>
    <recommendedName>
        <fullName evidence="3">HTH luxR-type domain-containing protein</fullName>
    </recommendedName>
</protein>
<dbReference type="Pfam" id="PF00196">
    <property type="entry name" value="GerE"/>
    <property type="match status" value="1"/>
</dbReference>
<keyword evidence="1" id="KW-0547">Nucleotide-binding</keyword>
<dbReference type="PRINTS" id="PR00038">
    <property type="entry name" value="HTHLUXR"/>
</dbReference>
<dbReference type="Pfam" id="PF13191">
    <property type="entry name" value="AAA_16"/>
    <property type="match status" value="1"/>
</dbReference>
<keyword evidence="5" id="KW-1185">Reference proteome</keyword>
<dbReference type="PANTHER" id="PTHR16305">
    <property type="entry name" value="TESTICULAR SOLUBLE ADENYLYL CYCLASE"/>
    <property type="match status" value="1"/>
</dbReference>
<dbReference type="SMART" id="SM00421">
    <property type="entry name" value="HTH_LUXR"/>
    <property type="match status" value="1"/>
</dbReference>
<dbReference type="Gene3D" id="1.25.40.10">
    <property type="entry name" value="Tetratricopeptide repeat domain"/>
    <property type="match status" value="1"/>
</dbReference>
<dbReference type="InterPro" id="IPR041664">
    <property type="entry name" value="AAA_16"/>
</dbReference>
<dbReference type="PROSITE" id="PS00622">
    <property type="entry name" value="HTH_LUXR_1"/>
    <property type="match status" value="1"/>
</dbReference>
<dbReference type="InterPro" id="IPR027417">
    <property type="entry name" value="P-loop_NTPase"/>
</dbReference>
<evidence type="ECO:0000313" key="5">
    <source>
        <dbReference type="Proteomes" id="UP000036464"/>
    </source>
</evidence>
<evidence type="ECO:0000259" key="3">
    <source>
        <dbReference type="PROSITE" id="PS50043"/>
    </source>
</evidence>
<dbReference type="InterPro" id="IPR011990">
    <property type="entry name" value="TPR-like_helical_dom_sf"/>
</dbReference>
<dbReference type="InterPro" id="IPR000792">
    <property type="entry name" value="Tscrpt_reg_LuxR_C"/>
</dbReference>
<sequence>MATEVVGREIEYRAVDELLAAVPSGPTALVVEGEAGIGKTTVWLAAVERAQRAGFRVLSARVTPAESVAAYTTLSDLLGWLDNADLAELPPPQRLAVDRALSRGSAEGPVTDQRAFAAAIVAVVKRLTERSPVVIAIDDLQWVDSPSRQVLSAVLRRLSGPIGVLATVRNDPEDAAATAWLELRRPDMVRRVRVRPLSVGATHTVLCEELGRSFARPTILRIHELSGGNPFYALELGRVIDGDTAIPEPALPTRLADLVRSRLTGLGSGCTDALLAAACLADPTLDVIASATDNDVATITEILEEAEGAGIVRIDGHRVTYAHPILARGVYTEATAARRDLMHRRLADIIDDPELKARHLALSGTGGGVRTLRALDAAAEKARLRGAPSAAAEFLDLAIGLGGDTPERRIRLAANHYAAGDPGRARSLLETTIAHLAPGALRSDAIVLLATSRMADDGFLGAAELLAEALATSDPSDAAAVQMTVMLAYALFNGRRQEQALQHADEAVAKAALLDEPQLLAPALGMRATLRFISGEGVAGADMRQALELDPYPLDVPLAARPAVQNALLMAWTGQLDDAARELAVIRQRCLDQGEDSELIFLGFHTALVQVWRGNMGEAGRVADATMELARQLGGDLPLFIALTIRAMHGAYAGRVDAVRRDIADALAAAQRSGSHRMSEWPITTLGFLDVSLGNYDAALQALAPLLAASKEMLRSTEIIAASFIPDAVEALTALGRASEAEPLVDALESNGNRLGRDWMLAIGGRCRAMLLAAQDDLAGAERAAQAAMAFHDRLPIPFERARTQLVLADVARRQHKRDLATATLRDALATFEDLGTSLWVDRCRAKLDQVSGLSARADLTASERRVAELAASGMSNREVAAALFISPKTVEANLSRIYRKLGIRSRAELGRAVGLPE</sequence>
<dbReference type="InterPro" id="IPR016032">
    <property type="entry name" value="Sig_transdc_resp-reg_C-effctor"/>
</dbReference>
<evidence type="ECO:0000313" key="4">
    <source>
        <dbReference type="EMBL" id="KLO28784.1"/>
    </source>
</evidence>
<dbReference type="InterPro" id="IPR036388">
    <property type="entry name" value="WH-like_DNA-bd_sf"/>
</dbReference>
<keyword evidence="2" id="KW-0067">ATP-binding</keyword>
<dbReference type="EMBL" id="LDPO01000008">
    <property type="protein sequence ID" value="KLO28784.1"/>
    <property type="molecule type" value="Genomic_DNA"/>
</dbReference>
<dbReference type="PROSITE" id="PS50043">
    <property type="entry name" value="HTH_LUXR_2"/>
    <property type="match status" value="1"/>
</dbReference>
<reference evidence="4 5" key="1">
    <citation type="submission" date="2015-05" db="EMBL/GenBank/DDBJ databases">
        <title>Genome sequence of Mycobacterium heraklionense Davo strain.</title>
        <authorList>
            <person name="Greninger A.L."/>
            <person name="Cunningham G."/>
            <person name="Miller S."/>
        </authorList>
    </citation>
    <scope>NUCLEOTIDE SEQUENCE [LARGE SCALE GENOMIC DNA]</scope>
    <source>
        <strain evidence="4 5">Davo</strain>
    </source>
</reference>
<evidence type="ECO:0000256" key="2">
    <source>
        <dbReference type="ARBA" id="ARBA00022840"/>
    </source>
</evidence>
<feature type="domain" description="HTH luxR-type" evidence="3">
    <location>
        <begin position="853"/>
        <end position="918"/>
    </location>
</feature>
<dbReference type="Gene3D" id="1.10.10.10">
    <property type="entry name" value="Winged helix-like DNA-binding domain superfamily/Winged helix DNA-binding domain"/>
    <property type="match status" value="1"/>
</dbReference>
<dbReference type="CDD" id="cd06170">
    <property type="entry name" value="LuxR_C_like"/>
    <property type="match status" value="1"/>
</dbReference>
<dbReference type="SUPFAM" id="SSF48452">
    <property type="entry name" value="TPR-like"/>
    <property type="match status" value="1"/>
</dbReference>
<dbReference type="SUPFAM" id="SSF52540">
    <property type="entry name" value="P-loop containing nucleoside triphosphate hydrolases"/>
    <property type="match status" value="1"/>
</dbReference>
<comment type="caution">
    <text evidence="4">The sequence shown here is derived from an EMBL/GenBank/DDBJ whole genome shotgun (WGS) entry which is preliminary data.</text>
</comment>
<dbReference type="Gene3D" id="3.40.50.300">
    <property type="entry name" value="P-loop containing nucleotide triphosphate hydrolases"/>
    <property type="match status" value="1"/>
</dbReference>
<organism evidence="4 5">
    <name type="scientific">Mycolicibacter heraklionensis</name>
    <dbReference type="NCBI Taxonomy" id="512402"/>
    <lineage>
        <taxon>Bacteria</taxon>
        <taxon>Bacillati</taxon>
        <taxon>Actinomycetota</taxon>
        <taxon>Actinomycetes</taxon>
        <taxon>Mycobacteriales</taxon>
        <taxon>Mycobacteriaceae</taxon>
        <taxon>Mycolicibacter</taxon>
    </lineage>
</organism>
<proteinExistence type="predicted"/>
<evidence type="ECO:0000256" key="1">
    <source>
        <dbReference type="ARBA" id="ARBA00022741"/>
    </source>
</evidence>
<name>A0ABR5FFA9_9MYCO</name>
<dbReference type="SUPFAM" id="SSF46894">
    <property type="entry name" value="C-terminal effector domain of the bipartite response regulators"/>
    <property type="match status" value="1"/>
</dbReference>
<dbReference type="Proteomes" id="UP000036464">
    <property type="component" value="Unassembled WGS sequence"/>
</dbReference>
<dbReference type="RefSeq" id="WP_047319343.1">
    <property type="nucleotide sequence ID" value="NZ_LDPO01000008.1"/>
</dbReference>
<dbReference type="PANTHER" id="PTHR16305:SF35">
    <property type="entry name" value="TRANSCRIPTIONAL ACTIVATOR DOMAIN"/>
    <property type="match status" value="1"/>
</dbReference>
<gene>
    <name evidence="4" type="ORF">ABW16_11760</name>
</gene>